<name>A0A379B4A6_9PAST</name>
<evidence type="ECO:0000313" key="1">
    <source>
        <dbReference type="EMBL" id="SUB33351.1"/>
    </source>
</evidence>
<protein>
    <submittedName>
        <fullName evidence="1">Uncharacterized protein</fullName>
    </submittedName>
</protein>
<organism evidence="1 2">
    <name type="scientific">[Pasteurella] mairii</name>
    <dbReference type="NCBI Taxonomy" id="757"/>
    <lineage>
        <taxon>Bacteria</taxon>
        <taxon>Pseudomonadati</taxon>
        <taxon>Pseudomonadota</taxon>
        <taxon>Gammaproteobacteria</taxon>
        <taxon>Pasteurellales</taxon>
        <taxon>Pasteurellaceae</taxon>
    </lineage>
</organism>
<evidence type="ECO:0000313" key="2">
    <source>
        <dbReference type="Proteomes" id="UP000254280"/>
    </source>
</evidence>
<proteinExistence type="predicted"/>
<accession>A0A379B4A6</accession>
<dbReference type="Proteomes" id="UP000254280">
    <property type="component" value="Unassembled WGS sequence"/>
</dbReference>
<reference evidence="1 2" key="1">
    <citation type="submission" date="2018-06" db="EMBL/GenBank/DDBJ databases">
        <authorList>
            <consortium name="Pathogen Informatics"/>
            <person name="Doyle S."/>
        </authorList>
    </citation>
    <scope>NUCLEOTIDE SEQUENCE [LARGE SCALE GENOMIC DNA]</scope>
    <source>
        <strain evidence="1 2">NCTC10699</strain>
    </source>
</reference>
<dbReference type="EMBL" id="UGSS01000002">
    <property type="protein sequence ID" value="SUB33351.1"/>
    <property type="molecule type" value="Genomic_DNA"/>
</dbReference>
<sequence>MNALYNQIETALTAQGWANGLLKTTNGTFTMKQEGQDGCLITIRFCKGEFNASQMKAVGSVNLYRNQNVESLLEDIKEMTSTND</sequence>
<keyword evidence="2" id="KW-1185">Reference proteome</keyword>
<dbReference type="AlphaFoldDB" id="A0A379B4A6"/>
<gene>
    <name evidence="1" type="ORF">NCTC10699_00966</name>
</gene>